<dbReference type="SMART" id="SM00360">
    <property type="entry name" value="RRM"/>
    <property type="match status" value="3"/>
</dbReference>
<feature type="region of interest" description="Disordered" evidence="3">
    <location>
        <begin position="577"/>
        <end position="625"/>
    </location>
</feature>
<dbReference type="PROSITE" id="PS50102">
    <property type="entry name" value="RRM"/>
    <property type="match status" value="3"/>
</dbReference>
<keyword evidence="1 2" id="KW-0694">RNA-binding</keyword>
<feature type="compositionally biased region" description="Low complexity" evidence="3">
    <location>
        <begin position="590"/>
        <end position="616"/>
    </location>
</feature>
<sequence length="773" mass="75644">MGGVYDPALAHHLNAGSTHGMLPAGVQHLAAFAHPHALQAHGGGLLLPAAAAPPPPRQQRGAELYRLKICGVPACTDARLRQLFSLCGTVVEARIVYDRDSGRAAGYAYVSYATKAEADLAIATFDGQVQLAPGGELMSVYYAKRQQGDAGGAGRDGPGRNAKLYFTGMPPGLAREAMLKLFSAHGRVRHLQLYADDGGALTSGTVTMFSRSEAAAAMDALDGIGLGAPLPGLPAPPPLKVAWAQLNVLPKAQQSEVAGATVAYGCVPPGMTPHEVAAVFQRFGPVLKVIPFPARRDGPPGTRGCGRVIMAHPAHVDAAADALSGKFTWPGSEWPMFVQALHDVPPSAAAFAGPGAMPQQPFDAGGGGGAAAWAPYGAAGPPAGAFAAAAACAAPQTAAPGLPPSCEPDAYPLLLSNLPPLVDEAELRALLASYGRVARVELAPLPAGGAAWPGADAGPGSAAVVWYAARAEADLARAALSGQMLRSTGQGSPRQLSVHAGAGGAAAGAGMAAAPALHGPAGAGLAGGAALLAGAGAAHLGNGDWPLSPSGLLVGNGDAAAAAALAAAMRRASSSSGPAADAAQLFGSRPSSAQSWAPAGAPQQPPALQLPRPASATPIPPRSAALSPHAGLGGYAATPAAGSAAGGSAAALGSHLSALSSLAASSAPTPGSGATYSPNRDEALLSSWLSGQAAAVAAGAGAPHAPDSARGAASAGGSRNSSPRSGAASAATGDGLGAAAGRGFGAPGALPDASLLPLPGAPAPHAPVDWRLF</sequence>
<feature type="region of interest" description="Disordered" evidence="3">
    <location>
        <begin position="699"/>
        <end position="773"/>
    </location>
</feature>
<dbReference type="InParanoid" id="A0A2V0NM67"/>
<evidence type="ECO:0000256" key="2">
    <source>
        <dbReference type="PROSITE-ProRule" id="PRU00176"/>
    </source>
</evidence>
<dbReference type="PANTHER" id="PTHR48025:SF3">
    <property type="entry name" value="31 KDA RIBONUCLEOPROTEIN, CHLOROPLASTIC-RELATED"/>
    <property type="match status" value="1"/>
</dbReference>
<evidence type="ECO:0000259" key="4">
    <source>
        <dbReference type="PROSITE" id="PS50102"/>
    </source>
</evidence>
<feature type="domain" description="RRM" evidence="4">
    <location>
        <begin position="411"/>
        <end position="503"/>
    </location>
</feature>
<dbReference type="InterPro" id="IPR012677">
    <property type="entry name" value="Nucleotide-bd_a/b_plait_sf"/>
</dbReference>
<feature type="compositionally biased region" description="Low complexity" evidence="3">
    <location>
        <begin position="699"/>
        <end position="733"/>
    </location>
</feature>
<reference evidence="5 6" key="1">
    <citation type="journal article" date="2018" name="Sci. Rep.">
        <title>Raphidocelis subcapitata (=Pseudokirchneriella subcapitata) provides an insight into genome evolution and environmental adaptations in the Sphaeropleales.</title>
        <authorList>
            <person name="Suzuki S."/>
            <person name="Yamaguchi H."/>
            <person name="Nakajima N."/>
            <person name="Kawachi M."/>
        </authorList>
    </citation>
    <scope>NUCLEOTIDE SEQUENCE [LARGE SCALE GENOMIC DNA]</scope>
    <source>
        <strain evidence="5 6">NIES-35</strain>
    </source>
</reference>
<accession>A0A2V0NM67</accession>
<evidence type="ECO:0000256" key="1">
    <source>
        <dbReference type="ARBA" id="ARBA00022884"/>
    </source>
</evidence>
<dbReference type="InterPro" id="IPR000504">
    <property type="entry name" value="RRM_dom"/>
</dbReference>
<dbReference type="SUPFAM" id="SSF54928">
    <property type="entry name" value="RNA-binding domain, RBD"/>
    <property type="match status" value="3"/>
</dbReference>
<name>A0A2V0NM67_9CHLO</name>
<dbReference type="GO" id="GO:0009535">
    <property type="term" value="C:chloroplast thylakoid membrane"/>
    <property type="evidence" value="ECO:0007669"/>
    <property type="project" value="TreeGrafter"/>
</dbReference>
<dbReference type="Gene3D" id="3.30.70.330">
    <property type="match status" value="4"/>
</dbReference>
<dbReference type="EMBL" id="BDRX01000005">
    <property type="protein sequence ID" value="GBF88566.1"/>
    <property type="molecule type" value="Genomic_DNA"/>
</dbReference>
<feature type="compositionally biased region" description="Low complexity" evidence="3">
    <location>
        <begin position="747"/>
        <end position="758"/>
    </location>
</feature>
<dbReference type="OrthoDB" id="439808at2759"/>
<dbReference type="PANTHER" id="PTHR48025">
    <property type="entry name" value="OS02G0815200 PROTEIN"/>
    <property type="match status" value="1"/>
</dbReference>
<comment type="caution">
    <text evidence="5">The sequence shown here is derived from an EMBL/GenBank/DDBJ whole genome shotgun (WGS) entry which is preliminary data.</text>
</comment>
<evidence type="ECO:0000256" key="3">
    <source>
        <dbReference type="SAM" id="MobiDB-lite"/>
    </source>
</evidence>
<dbReference type="GO" id="GO:0003729">
    <property type="term" value="F:mRNA binding"/>
    <property type="evidence" value="ECO:0007669"/>
    <property type="project" value="TreeGrafter"/>
</dbReference>
<dbReference type="InterPro" id="IPR050502">
    <property type="entry name" value="Euk_RNA-bind_prot"/>
</dbReference>
<dbReference type="CDD" id="cd00590">
    <property type="entry name" value="RRM_SF"/>
    <property type="match status" value="1"/>
</dbReference>
<feature type="domain" description="RRM" evidence="4">
    <location>
        <begin position="162"/>
        <end position="246"/>
    </location>
</feature>
<dbReference type="Proteomes" id="UP000247498">
    <property type="component" value="Unassembled WGS sequence"/>
</dbReference>
<protein>
    <recommendedName>
        <fullName evidence="4">RRM domain-containing protein</fullName>
    </recommendedName>
</protein>
<dbReference type="GO" id="GO:1901259">
    <property type="term" value="P:chloroplast rRNA processing"/>
    <property type="evidence" value="ECO:0007669"/>
    <property type="project" value="TreeGrafter"/>
</dbReference>
<gene>
    <name evidence="5" type="ORF">Rsub_01281</name>
</gene>
<dbReference type="STRING" id="307507.A0A2V0NM67"/>
<evidence type="ECO:0000313" key="5">
    <source>
        <dbReference type="EMBL" id="GBF88566.1"/>
    </source>
</evidence>
<organism evidence="5 6">
    <name type="scientific">Raphidocelis subcapitata</name>
    <dbReference type="NCBI Taxonomy" id="307507"/>
    <lineage>
        <taxon>Eukaryota</taxon>
        <taxon>Viridiplantae</taxon>
        <taxon>Chlorophyta</taxon>
        <taxon>core chlorophytes</taxon>
        <taxon>Chlorophyceae</taxon>
        <taxon>CS clade</taxon>
        <taxon>Sphaeropleales</taxon>
        <taxon>Selenastraceae</taxon>
        <taxon>Raphidocelis</taxon>
    </lineage>
</organism>
<feature type="compositionally biased region" description="Gly residues" evidence="3">
    <location>
        <begin position="734"/>
        <end position="746"/>
    </location>
</feature>
<dbReference type="AlphaFoldDB" id="A0A2V0NM67"/>
<evidence type="ECO:0000313" key="6">
    <source>
        <dbReference type="Proteomes" id="UP000247498"/>
    </source>
</evidence>
<dbReference type="Pfam" id="PF00076">
    <property type="entry name" value="RRM_1"/>
    <property type="match status" value="2"/>
</dbReference>
<feature type="domain" description="RRM" evidence="4">
    <location>
        <begin position="65"/>
        <end position="145"/>
    </location>
</feature>
<proteinExistence type="predicted"/>
<keyword evidence="6" id="KW-1185">Reference proteome</keyword>
<dbReference type="InterPro" id="IPR035979">
    <property type="entry name" value="RBD_domain_sf"/>
</dbReference>